<proteinExistence type="inferred from homology"/>
<dbReference type="SUPFAM" id="SSF52768">
    <property type="entry name" value="Arginase/deacetylase"/>
    <property type="match status" value="1"/>
</dbReference>
<feature type="domain" description="Histone deacetylase" evidence="5">
    <location>
        <begin position="24"/>
        <end position="320"/>
    </location>
</feature>
<evidence type="ECO:0000259" key="5">
    <source>
        <dbReference type="Pfam" id="PF00850"/>
    </source>
</evidence>
<comment type="caution">
    <text evidence="6">The sequence shown here is derived from an EMBL/GenBank/DDBJ whole genome shotgun (WGS) entry which is preliminary data.</text>
</comment>
<reference evidence="7" key="1">
    <citation type="journal article" date="2019" name="Int. J. Syst. Evol. Microbiol.">
        <title>The Global Catalogue of Microorganisms (GCM) 10K type strain sequencing project: providing services to taxonomists for standard genome sequencing and annotation.</title>
        <authorList>
            <consortium name="The Broad Institute Genomics Platform"/>
            <consortium name="The Broad Institute Genome Sequencing Center for Infectious Disease"/>
            <person name="Wu L."/>
            <person name="Ma J."/>
        </authorList>
    </citation>
    <scope>NUCLEOTIDE SEQUENCE [LARGE SCALE GENOMIC DNA]</scope>
    <source>
        <strain evidence="7">JCM 16902</strain>
    </source>
</reference>
<dbReference type="InterPro" id="IPR037138">
    <property type="entry name" value="His_deacetylse_dom_sf"/>
</dbReference>
<dbReference type="Pfam" id="PF00850">
    <property type="entry name" value="Hist_deacetyl"/>
    <property type="match status" value="1"/>
</dbReference>
<comment type="similarity">
    <text evidence="2">Belongs to the histone deacetylase family.</text>
</comment>
<dbReference type="Proteomes" id="UP001501074">
    <property type="component" value="Unassembled WGS sequence"/>
</dbReference>
<evidence type="ECO:0000313" key="6">
    <source>
        <dbReference type="EMBL" id="GAA3615475.1"/>
    </source>
</evidence>
<gene>
    <name evidence="6" type="ORF">GCM10022223_34640</name>
</gene>
<dbReference type="EMBL" id="BAAAZO010000006">
    <property type="protein sequence ID" value="GAA3615475.1"/>
    <property type="molecule type" value="Genomic_DNA"/>
</dbReference>
<dbReference type="PANTHER" id="PTHR10625">
    <property type="entry name" value="HISTONE DEACETYLASE HDAC1-RELATED"/>
    <property type="match status" value="1"/>
</dbReference>
<dbReference type="InterPro" id="IPR000286">
    <property type="entry name" value="HDACs"/>
</dbReference>
<protein>
    <recommendedName>
        <fullName evidence="3">Acetoin utilization protein AcuC</fullName>
    </recommendedName>
</protein>
<dbReference type="InterPro" id="IPR003085">
    <property type="entry name" value="AcuC"/>
</dbReference>
<sequence length="396" mass="42418">MGAVEALRLVWDEAFTAYDFGVEHPMAPIRLELTARLADALGLLDAAGVHVVSAEPASDELLLTVHEQAYVEAVRRASTRPTLEDLRFGLGSSDVPTFPGMHEASARICAASRDVALAVWSGQAEHGVNFTGGLHHAMPGAASGFCVYNDVGVAIQALLEAGAKRVAYVDVDVHHGDGVEKIFWDDPRVLTISLHENGRVLFPGTGFPEEIGGAQAQGEAVNVALPPGTSDAGWLRAFHAVVPPLLAAFEPDVLVTQQGCDSHVLDPLAHLALSLDAQRASYEALHDFSHRYAHGRWVAFGGGGYEVVDVVPRAWAHLIAIAAHRPVPPGTDVPASWRDYVAARCGRSAPQRMTDGANIDYRSWATGYDPADAIDRVVLATRKAIFPLHGLDPYFD</sequence>
<dbReference type="CDD" id="cd09994">
    <property type="entry name" value="HDAC_AcuC_like"/>
    <property type="match status" value="1"/>
</dbReference>
<keyword evidence="7" id="KW-1185">Reference proteome</keyword>
<keyword evidence="4" id="KW-0006">Acetoin catabolism</keyword>
<dbReference type="InterPro" id="IPR023801">
    <property type="entry name" value="His_deacetylse_dom"/>
</dbReference>
<dbReference type="InterPro" id="IPR023696">
    <property type="entry name" value="Ureohydrolase_dom_sf"/>
</dbReference>
<evidence type="ECO:0000313" key="7">
    <source>
        <dbReference type="Proteomes" id="UP001501074"/>
    </source>
</evidence>
<accession>A0ABP6ZSV3</accession>
<comment type="pathway">
    <text evidence="1">Ketone degradation; acetoin degradation.</text>
</comment>
<evidence type="ECO:0000256" key="4">
    <source>
        <dbReference type="ARBA" id="ARBA00022627"/>
    </source>
</evidence>
<dbReference type="Gene3D" id="3.40.800.20">
    <property type="entry name" value="Histone deacetylase domain"/>
    <property type="match status" value="1"/>
</dbReference>
<dbReference type="PANTHER" id="PTHR10625:SF10">
    <property type="entry name" value="HISTONE DEACETYLASE HDAC1"/>
    <property type="match status" value="1"/>
</dbReference>
<name>A0ABP6ZSV3_9ACTN</name>
<evidence type="ECO:0000256" key="2">
    <source>
        <dbReference type="ARBA" id="ARBA00005947"/>
    </source>
</evidence>
<evidence type="ECO:0000256" key="3">
    <source>
        <dbReference type="ARBA" id="ARBA00020218"/>
    </source>
</evidence>
<organism evidence="6 7">
    <name type="scientific">Kineosporia mesophila</name>
    <dbReference type="NCBI Taxonomy" id="566012"/>
    <lineage>
        <taxon>Bacteria</taxon>
        <taxon>Bacillati</taxon>
        <taxon>Actinomycetota</taxon>
        <taxon>Actinomycetes</taxon>
        <taxon>Kineosporiales</taxon>
        <taxon>Kineosporiaceae</taxon>
        <taxon>Kineosporia</taxon>
    </lineage>
</organism>
<dbReference type="PRINTS" id="PR01270">
    <property type="entry name" value="HDASUPER"/>
</dbReference>
<evidence type="ECO:0000256" key="1">
    <source>
        <dbReference type="ARBA" id="ARBA00005101"/>
    </source>
</evidence>